<dbReference type="Proteomes" id="UP001154240">
    <property type="component" value="Unassembled WGS sequence"/>
</dbReference>
<accession>A0A9X4MG03</accession>
<evidence type="ECO:0000313" key="1">
    <source>
        <dbReference type="EMBL" id="MDG4475646.1"/>
    </source>
</evidence>
<comment type="caution">
    <text evidence="1">The sequence shown here is derived from an EMBL/GenBank/DDBJ whole genome shotgun (WGS) entry which is preliminary data.</text>
</comment>
<name>A0A9X4MG03_9BACT</name>
<reference evidence="1" key="1">
    <citation type="journal article" date="2022" name="bioRxiv">
        <title>Thiovibrio frasassiensisgen. nov., sp. nov., an autotrophic, elemental sulfur disproportionating bacterium isolated from sulfidic karst sediment, and proposal of Thiovibrionaceae fam. nov.</title>
        <authorList>
            <person name="Aronson H."/>
            <person name="Thomas C."/>
            <person name="Bhattacharyya M."/>
            <person name="Eckstein S."/>
            <person name="Jensen S."/>
            <person name="Barco R."/>
            <person name="Macalady J."/>
            <person name="Amend J."/>
        </authorList>
    </citation>
    <scope>NUCLEOTIDE SEQUENCE</scope>
    <source>
        <strain evidence="1">RS19-109</strain>
    </source>
</reference>
<sequence length="80" mass="9477">MIAFSLENTEASSEKLKMMAVKLNEFWMHLRKFHKLFHRETINFHAPEFKSLQESLGRLRGRRNFLKSRLEGAIEARKAS</sequence>
<dbReference type="EMBL" id="JAPHEH010000001">
    <property type="protein sequence ID" value="MDG4475646.1"/>
    <property type="molecule type" value="Genomic_DNA"/>
</dbReference>
<reference evidence="1" key="2">
    <citation type="submission" date="2022-10" db="EMBL/GenBank/DDBJ databases">
        <authorList>
            <person name="Aronson H.S."/>
        </authorList>
    </citation>
    <scope>NUCLEOTIDE SEQUENCE</scope>
    <source>
        <strain evidence="1">RS19-109</strain>
    </source>
</reference>
<keyword evidence="2" id="KW-1185">Reference proteome</keyword>
<organism evidence="1 2">
    <name type="scientific">Thiovibrio frasassiensis</name>
    <dbReference type="NCBI Taxonomy" id="2984131"/>
    <lineage>
        <taxon>Bacteria</taxon>
        <taxon>Pseudomonadati</taxon>
        <taxon>Thermodesulfobacteriota</taxon>
        <taxon>Desulfobulbia</taxon>
        <taxon>Desulfobulbales</taxon>
        <taxon>Thiovibrionaceae</taxon>
        <taxon>Thiovibrio</taxon>
    </lineage>
</organism>
<protein>
    <submittedName>
        <fullName evidence="1">Uncharacterized protein</fullName>
    </submittedName>
</protein>
<evidence type="ECO:0000313" key="2">
    <source>
        <dbReference type="Proteomes" id="UP001154240"/>
    </source>
</evidence>
<proteinExistence type="predicted"/>
<dbReference type="RefSeq" id="WP_307632619.1">
    <property type="nucleotide sequence ID" value="NZ_JAPHEH010000001.1"/>
</dbReference>
<gene>
    <name evidence="1" type="ORF">OLX77_05660</name>
</gene>
<dbReference type="AlphaFoldDB" id="A0A9X4MG03"/>